<evidence type="ECO:0000256" key="1">
    <source>
        <dbReference type="ARBA" id="ARBA00004651"/>
    </source>
</evidence>
<evidence type="ECO:0000256" key="3">
    <source>
        <dbReference type="ARBA" id="ARBA00022692"/>
    </source>
</evidence>
<evidence type="ECO:0000256" key="6">
    <source>
        <dbReference type="SAM" id="Phobius"/>
    </source>
</evidence>
<dbReference type="OrthoDB" id="1787043at2"/>
<evidence type="ECO:0000313" key="8">
    <source>
        <dbReference type="EMBL" id="TLS35077.1"/>
    </source>
</evidence>
<evidence type="ECO:0000259" key="7">
    <source>
        <dbReference type="Pfam" id="PF06271"/>
    </source>
</evidence>
<dbReference type="InterPro" id="IPR051791">
    <property type="entry name" value="Pra-immunoreactive"/>
</dbReference>
<sequence>MEIKQPAGFWIRLGASLLDGIITAIPFGFISYLITGEFFGDENSEPWPTTVLGLVYSILLPVVWHGYVIGKKIVGIRILKANGEEVGLGTMLLRVLVGQMLIYALTLGIGAIVSAFMVGIRKDKRSIHDFIAGTYVTYDKP</sequence>
<keyword evidence="3 6" id="KW-0812">Transmembrane</keyword>
<reference evidence="8 9" key="1">
    <citation type="submission" date="2019-04" db="EMBL/GenBank/DDBJ databases">
        <title>Bacillus caeni sp. nov., a bacterium isolated from mangrove sediment.</title>
        <authorList>
            <person name="Huang H."/>
            <person name="Mo K."/>
            <person name="Hu Y."/>
        </authorList>
    </citation>
    <scope>NUCLEOTIDE SEQUENCE [LARGE SCALE GENOMIC DNA]</scope>
    <source>
        <strain evidence="8 9">HB172195</strain>
    </source>
</reference>
<dbReference type="PANTHER" id="PTHR36115:SF9">
    <property type="entry name" value="LMO1584 PROTEIN"/>
    <property type="match status" value="1"/>
</dbReference>
<gene>
    <name evidence="8" type="ORF">FCL54_22420</name>
</gene>
<dbReference type="RefSeq" id="WP_138129533.1">
    <property type="nucleotide sequence ID" value="NZ_SWLG01000030.1"/>
</dbReference>
<dbReference type="GO" id="GO:0005886">
    <property type="term" value="C:plasma membrane"/>
    <property type="evidence" value="ECO:0007669"/>
    <property type="project" value="UniProtKB-SubCell"/>
</dbReference>
<keyword evidence="4 6" id="KW-1133">Transmembrane helix</keyword>
<evidence type="ECO:0000313" key="9">
    <source>
        <dbReference type="Proteomes" id="UP000308230"/>
    </source>
</evidence>
<proteinExistence type="predicted"/>
<protein>
    <submittedName>
        <fullName evidence="8">RDD family protein</fullName>
    </submittedName>
</protein>
<keyword evidence="9" id="KW-1185">Reference proteome</keyword>
<name>A0A5R9EVK2_9BACL</name>
<organism evidence="8 9">
    <name type="scientific">Exobacillus caeni</name>
    <dbReference type="NCBI Taxonomy" id="2574798"/>
    <lineage>
        <taxon>Bacteria</taxon>
        <taxon>Bacillati</taxon>
        <taxon>Bacillota</taxon>
        <taxon>Bacilli</taxon>
        <taxon>Bacillales</taxon>
        <taxon>Guptibacillaceae</taxon>
        <taxon>Exobacillus</taxon>
    </lineage>
</organism>
<dbReference type="InterPro" id="IPR010432">
    <property type="entry name" value="RDD"/>
</dbReference>
<evidence type="ECO:0000256" key="4">
    <source>
        <dbReference type="ARBA" id="ARBA00022989"/>
    </source>
</evidence>
<evidence type="ECO:0000256" key="2">
    <source>
        <dbReference type="ARBA" id="ARBA00022475"/>
    </source>
</evidence>
<dbReference type="PANTHER" id="PTHR36115">
    <property type="entry name" value="PROLINE-RICH ANTIGEN HOMOLOG-RELATED"/>
    <property type="match status" value="1"/>
</dbReference>
<dbReference type="Pfam" id="PF06271">
    <property type="entry name" value="RDD"/>
    <property type="match status" value="1"/>
</dbReference>
<feature type="transmembrane region" description="Helical" evidence="6">
    <location>
        <begin position="47"/>
        <end position="70"/>
    </location>
</feature>
<keyword evidence="5 6" id="KW-0472">Membrane</keyword>
<feature type="domain" description="RDD" evidence="7">
    <location>
        <begin position="6"/>
        <end position="133"/>
    </location>
</feature>
<feature type="transmembrane region" description="Helical" evidence="6">
    <location>
        <begin position="100"/>
        <end position="120"/>
    </location>
</feature>
<accession>A0A5R9EVK2</accession>
<dbReference type="EMBL" id="SWLG01000030">
    <property type="protein sequence ID" value="TLS35077.1"/>
    <property type="molecule type" value="Genomic_DNA"/>
</dbReference>
<evidence type="ECO:0000256" key="5">
    <source>
        <dbReference type="ARBA" id="ARBA00023136"/>
    </source>
</evidence>
<dbReference type="Proteomes" id="UP000308230">
    <property type="component" value="Unassembled WGS sequence"/>
</dbReference>
<dbReference type="AlphaFoldDB" id="A0A5R9EVK2"/>
<comment type="caution">
    <text evidence="8">The sequence shown here is derived from an EMBL/GenBank/DDBJ whole genome shotgun (WGS) entry which is preliminary data.</text>
</comment>
<comment type="subcellular location">
    <subcellularLocation>
        <location evidence="1">Cell membrane</location>
        <topology evidence="1">Multi-pass membrane protein</topology>
    </subcellularLocation>
</comment>
<feature type="transmembrane region" description="Helical" evidence="6">
    <location>
        <begin position="9"/>
        <end position="35"/>
    </location>
</feature>
<keyword evidence="2" id="KW-1003">Cell membrane</keyword>